<comment type="similarity">
    <text evidence="1 2">Belongs to the peptidase S10 family.</text>
</comment>
<protein>
    <recommendedName>
        <fullName evidence="2">Carboxypeptidase</fullName>
        <ecNumber evidence="2">3.4.16.-</ecNumber>
    </recommendedName>
</protein>
<keyword evidence="2" id="KW-0645">Protease</keyword>
<dbReference type="EC" id="3.4.16.-" evidence="2"/>
<keyword evidence="2" id="KW-0378">Hydrolase</keyword>
<evidence type="ECO:0000313" key="4">
    <source>
        <dbReference type="EMBL" id="KAF0698233.1"/>
    </source>
</evidence>
<proteinExistence type="inferred from homology"/>
<reference evidence="5 6" key="1">
    <citation type="submission" date="2019-03" db="EMBL/GenBank/DDBJ databases">
        <authorList>
            <person name="Gaulin E."/>
            <person name="Dumas B."/>
        </authorList>
    </citation>
    <scope>NUCLEOTIDE SEQUENCE [LARGE SCALE GENOMIC DNA]</scope>
    <source>
        <strain evidence="5">CBS 568.67</strain>
    </source>
</reference>
<evidence type="ECO:0000256" key="1">
    <source>
        <dbReference type="ARBA" id="ARBA00009431"/>
    </source>
</evidence>
<dbReference type="InterPro" id="IPR001563">
    <property type="entry name" value="Peptidase_S10"/>
</dbReference>
<dbReference type="InterPro" id="IPR029058">
    <property type="entry name" value="AB_hydrolase_fold"/>
</dbReference>
<dbReference type="GO" id="GO:0006508">
    <property type="term" value="P:proteolysis"/>
    <property type="evidence" value="ECO:0007669"/>
    <property type="project" value="UniProtKB-KW"/>
</dbReference>
<sequence length="558" mass="61308">MKDFRSLTLLWIADHTFHHPSLTLLPPTSQFSGDMFLVSALLTAALAASFNSPHKIKSLPGYIDSKPINFNQYAGLIALPSNGQEMFYWLVESVSNPSLDPLILWLNGGPGCSSLGGGLFTEMGPFVVQNNLSVKRNPYAWNRQANIVYLDSPAGVGFSQPLLNASDYVDDVTAGRTSEFLAQFLTMYPQYAHRDFYITGESYAGMYIPFLVHRLVTHPVPNLKLTGFAIGNPYTDQQIDGNHAMDYYYSHGLISIESYQAIQATCKPSELWQCELQLRGCSDTCNAVYAPASASMLSSLLNPYDIYGDFCYLLANQTSALAYRRAKTIPPPSDSTPYGPCIDVSTATYLNQLSVQKAIHAVPKQGTQPKPWTFCSDVVGTMYQSSLTSLDKYPTILNAGLKAMVYSGDTDSVVPFTGTQMWLQSLALPVTQKWAAWFGPDKQLAGYSETYGNLTFKTVKGAGHMVPTKKPLHALYLLECFVYGSDACAKFTYPKNPVEDVTGASYMQAHTDDRTLALFLSAAAAMALVGAVAIVLKQKVKKQAQYVELTKRTVPTYT</sequence>
<dbReference type="PROSITE" id="PS00131">
    <property type="entry name" value="CARBOXYPEPT_SER_SER"/>
    <property type="match status" value="1"/>
</dbReference>
<gene>
    <name evidence="5" type="primary">Aste57867_11137</name>
    <name evidence="4" type="ORF">As57867_011095</name>
    <name evidence="5" type="ORF">ASTE57867_11137</name>
</gene>
<dbReference type="PANTHER" id="PTHR11802:SF201">
    <property type="entry name" value="CARBOXYPEPTIDASE"/>
    <property type="match status" value="1"/>
</dbReference>
<dbReference type="EMBL" id="VJMH01005255">
    <property type="protein sequence ID" value="KAF0698233.1"/>
    <property type="molecule type" value="Genomic_DNA"/>
</dbReference>
<evidence type="ECO:0000256" key="3">
    <source>
        <dbReference type="SAM" id="Phobius"/>
    </source>
</evidence>
<keyword evidence="6" id="KW-1185">Reference proteome</keyword>
<dbReference type="GO" id="GO:0004185">
    <property type="term" value="F:serine-type carboxypeptidase activity"/>
    <property type="evidence" value="ECO:0007669"/>
    <property type="project" value="UniProtKB-UniRule"/>
</dbReference>
<dbReference type="EMBL" id="CAADRA010005276">
    <property type="protein sequence ID" value="VFT88004.1"/>
    <property type="molecule type" value="Genomic_DNA"/>
</dbReference>
<dbReference type="Proteomes" id="UP000332933">
    <property type="component" value="Unassembled WGS sequence"/>
</dbReference>
<feature type="transmembrane region" description="Helical" evidence="3">
    <location>
        <begin position="516"/>
        <end position="536"/>
    </location>
</feature>
<evidence type="ECO:0000313" key="6">
    <source>
        <dbReference type="Proteomes" id="UP000332933"/>
    </source>
</evidence>
<dbReference type="SUPFAM" id="SSF53474">
    <property type="entry name" value="alpha/beta-Hydrolases"/>
    <property type="match status" value="1"/>
</dbReference>
<name>A0A485KTC4_9STRA</name>
<dbReference type="PANTHER" id="PTHR11802">
    <property type="entry name" value="SERINE PROTEASE FAMILY S10 SERINE CARBOXYPEPTIDASE"/>
    <property type="match status" value="1"/>
</dbReference>
<dbReference type="Pfam" id="PF00450">
    <property type="entry name" value="Peptidase_S10"/>
    <property type="match status" value="1"/>
</dbReference>
<keyword evidence="3" id="KW-1133">Transmembrane helix</keyword>
<keyword evidence="3" id="KW-0472">Membrane</keyword>
<keyword evidence="3" id="KW-0812">Transmembrane</keyword>
<dbReference type="OrthoDB" id="443318at2759"/>
<keyword evidence="2" id="KW-0121">Carboxypeptidase</keyword>
<evidence type="ECO:0000313" key="5">
    <source>
        <dbReference type="EMBL" id="VFT88004.1"/>
    </source>
</evidence>
<dbReference type="InterPro" id="IPR018202">
    <property type="entry name" value="Ser_caboxypep_ser_AS"/>
</dbReference>
<accession>A0A485KTC4</accession>
<organism evidence="5 6">
    <name type="scientific">Aphanomyces stellatus</name>
    <dbReference type="NCBI Taxonomy" id="120398"/>
    <lineage>
        <taxon>Eukaryota</taxon>
        <taxon>Sar</taxon>
        <taxon>Stramenopiles</taxon>
        <taxon>Oomycota</taxon>
        <taxon>Saprolegniomycetes</taxon>
        <taxon>Saprolegniales</taxon>
        <taxon>Verrucalvaceae</taxon>
        <taxon>Aphanomyces</taxon>
    </lineage>
</organism>
<dbReference type="AlphaFoldDB" id="A0A485KTC4"/>
<dbReference type="Gene3D" id="3.40.50.1820">
    <property type="entry name" value="alpha/beta hydrolase"/>
    <property type="match status" value="1"/>
</dbReference>
<reference evidence="4" key="2">
    <citation type="submission" date="2019-06" db="EMBL/GenBank/DDBJ databases">
        <title>Genomics analysis of Aphanomyces spp. identifies a new class of oomycete effector associated with host adaptation.</title>
        <authorList>
            <person name="Gaulin E."/>
        </authorList>
    </citation>
    <scope>NUCLEOTIDE SEQUENCE</scope>
    <source>
        <strain evidence="4">CBS 578.67</strain>
    </source>
</reference>
<dbReference type="PRINTS" id="PR00724">
    <property type="entry name" value="CRBOXYPTASEC"/>
</dbReference>
<evidence type="ECO:0000256" key="2">
    <source>
        <dbReference type="RuleBase" id="RU361156"/>
    </source>
</evidence>